<keyword evidence="2" id="KW-1185">Reference proteome</keyword>
<organism evidence="1 2">
    <name type="scientific">Prorocentrum cordatum</name>
    <dbReference type="NCBI Taxonomy" id="2364126"/>
    <lineage>
        <taxon>Eukaryota</taxon>
        <taxon>Sar</taxon>
        <taxon>Alveolata</taxon>
        <taxon>Dinophyceae</taxon>
        <taxon>Prorocentrales</taxon>
        <taxon>Prorocentraceae</taxon>
        <taxon>Prorocentrum</taxon>
    </lineage>
</organism>
<proteinExistence type="predicted"/>
<dbReference type="PANTHER" id="PTHR36971:SF1">
    <property type="entry name" value="METHYLTRANSFERASE DOMAIN-CONTAINING PROTEIN"/>
    <property type="match status" value="1"/>
</dbReference>
<dbReference type="InterPro" id="IPR029063">
    <property type="entry name" value="SAM-dependent_MTases_sf"/>
</dbReference>
<dbReference type="EMBL" id="CAUYUJ010014482">
    <property type="protein sequence ID" value="CAK0841774.1"/>
    <property type="molecule type" value="Genomic_DNA"/>
</dbReference>
<dbReference type="SUPFAM" id="SSF53335">
    <property type="entry name" value="S-adenosyl-L-methionine-dependent methyltransferases"/>
    <property type="match status" value="1"/>
</dbReference>
<comment type="caution">
    <text evidence="1">The sequence shown here is derived from an EMBL/GenBank/DDBJ whole genome shotgun (WGS) entry which is preliminary data.</text>
</comment>
<dbReference type="PANTHER" id="PTHR36971">
    <property type="entry name" value="UNNAMED PRODUCT"/>
    <property type="match status" value="1"/>
</dbReference>
<accession>A0ABN9T9G2</accession>
<dbReference type="Proteomes" id="UP001189429">
    <property type="component" value="Unassembled WGS sequence"/>
</dbReference>
<evidence type="ECO:0000313" key="1">
    <source>
        <dbReference type="EMBL" id="CAK0841774.1"/>
    </source>
</evidence>
<evidence type="ECO:0000313" key="2">
    <source>
        <dbReference type="Proteomes" id="UP001189429"/>
    </source>
</evidence>
<gene>
    <name evidence="1" type="ORF">PCOR1329_LOCUS36893</name>
</gene>
<reference evidence="1" key="1">
    <citation type="submission" date="2023-10" db="EMBL/GenBank/DDBJ databases">
        <authorList>
            <person name="Chen Y."/>
            <person name="Shah S."/>
            <person name="Dougan E. K."/>
            <person name="Thang M."/>
            <person name="Chan C."/>
        </authorList>
    </citation>
    <scope>NUCLEOTIDE SEQUENCE [LARGE SCALE GENOMIC DNA]</scope>
</reference>
<sequence>MPGVKICSDINVSTIICDPAKKQAAIHEYWADEFLARPTAYAAQSALLELHTVAGGMALMMNPFLTAQAPPEQRGFVKHRQFTDNIVELDAHMGDPLSSTFFVLGTDPLVLGLRAAVLTTCTFRTCADDDGIPLWDIRAMIPVHSLYILGKRATCLDEKLKKCSMTQNILEHNTRIQTVLSYKLQFVDPPCILVNRVAAAHRVSHPMKEHVLQGGHPHEVLRSAVSTARRARAELPDWCVRKRWEARTLVDWMLARWGLAALCAGEGVLEVGGDPGFLATELLGAGVPVTVVDPAFGASGKANPWAEAWRFSRPRAGQPRLQVVREAFDEAFIGNPRNAPLLRGASALVALYPDEATDDVLRFSASQNVRTALIPCPECVRFFPPRDPTYTGFVNRLIEDDRHQAFHFGSSPIWEDRLWGAPYCQVLLQRSPYQPPPRGPHH</sequence>
<name>A0ABN9T9G2_9DINO</name>
<protein>
    <submittedName>
        <fullName evidence="1">Uncharacterized protein</fullName>
    </submittedName>
</protein>